<dbReference type="SMR" id="A0A078IPE7"/>
<gene>
    <name evidence="9" type="primary">BnaA06g00030D</name>
    <name evidence="9" type="ORF">GSBRNA2T00008093001</name>
</gene>
<evidence type="ECO:0000256" key="7">
    <source>
        <dbReference type="SAM" id="MobiDB-lite"/>
    </source>
</evidence>
<keyword evidence="10" id="KW-1185">Reference proteome</keyword>
<evidence type="ECO:0000256" key="6">
    <source>
        <dbReference type="ARBA" id="ARBA00023242"/>
    </source>
</evidence>
<keyword evidence="3" id="KW-0805">Transcription regulation</keyword>
<accession>A0A078IPE7</accession>
<dbReference type="PROSITE" id="PS51294">
    <property type="entry name" value="HTH_MYB"/>
    <property type="match status" value="1"/>
</dbReference>
<dbReference type="Pfam" id="PF00249">
    <property type="entry name" value="Myb_DNA-binding"/>
    <property type="match status" value="1"/>
</dbReference>
<dbReference type="STRING" id="3708.A0A078IPE7"/>
<dbReference type="PANTHER" id="PTHR31499">
    <property type="entry name" value="MYB FAMILY TRANSCRIPTION FACTOR PHL11"/>
    <property type="match status" value="1"/>
</dbReference>
<feature type="compositionally biased region" description="Basic and acidic residues" evidence="7">
    <location>
        <begin position="250"/>
        <end position="269"/>
    </location>
</feature>
<dbReference type="Proteomes" id="UP000028999">
    <property type="component" value="Unassembled WGS sequence"/>
</dbReference>
<evidence type="ECO:0000256" key="4">
    <source>
        <dbReference type="ARBA" id="ARBA00023054"/>
    </source>
</evidence>
<dbReference type="EMBL" id="LK033141">
    <property type="protein sequence ID" value="CDY52915.1"/>
    <property type="molecule type" value="Genomic_DNA"/>
</dbReference>
<organism evidence="9 10">
    <name type="scientific">Brassica napus</name>
    <name type="common">Rape</name>
    <dbReference type="NCBI Taxonomy" id="3708"/>
    <lineage>
        <taxon>Eukaryota</taxon>
        <taxon>Viridiplantae</taxon>
        <taxon>Streptophyta</taxon>
        <taxon>Embryophyta</taxon>
        <taxon>Tracheophyta</taxon>
        <taxon>Spermatophyta</taxon>
        <taxon>Magnoliopsida</taxon>
        <taxon>eudicotyledons</taxon>
        <taxon>Gunneridae</taxon>
        <taxon>Pentapetalae</taxon>
        <taxon>rosids</taxon>
        <taxon>malvids</taxon>
        <taxon>Brassicales</taxon>
        <taxon>Brassicaceae</taxon>
        <taxon>Brassiceae</taxon>
        <taxon>Brassica</taxon>
    </lineage>
</organism>
<name>A0A078IPE7_BRANA</name>
<evidence type="ECO:0000256" key="2">
    <source>
        <dbReference type="ARBA" id="ARBA00006783"/>
    </source>
</evidence>
<dbReference type="Gramene" id="CDY52915">
    <property type="protein sequence ID" value="CDY52915"/>
    <property type="gene ID" value="GSBRNA2T00008093001"/>
</dbReference>
<proteinExistence type="inferred from homology"/>
<feature type="domain" description="HTH myb-type" evidence="8">
    <location>
        <begin position="197"/>
        <end position="250"/>
    </location>
</feature>
<keyword evidence="4" id="KW-0175">Coiled coil</keyword>
<dbReference type="Pfam" id="PF14379">
    <property type="entry name" value="Myb_CC_LHEQLE"/>
    <property type="match status" value="1"/>
</dbReference>
<evidence type="ECO:0000256" key="1">
    <source>
        <dbReference type="ARBA" id="ARBA00004123"/>
    </source>
</evidence>
<dbReference type="InterPro" id="IPR017930">
    <property type="entry name" value="Myb_dom"/>
</dbReference>
<dbReference type="InterPro" id="IPR025756">
    <property type="entry name" value="Myb_CC_LHEQLE"/>
</dbReference>
<dbReference type="GO" id="GO:0003700">
    <property type="term" value="F:DNA-binding transcription factor activity"/>
    <property type="evidence" value="ECO:0007669"/>
    <property type="project" value="InterPro"/>
</dbReference>
<evidence type="ECO:0000259" key="8">
    <source>
        <dbReference type="PROSITE" id="PS51294"/>
    </source>
</evidence>
<reference evidence="9 10" key="1">
    <citation type="journal article" date="2014" name="Science">
        <title>Plant genetics. Early allopolyploid evolution in the post-Neolithic Brassica napus oilseed genome.</title>
        <authorList>
            <person name="Chalhoub B."/>
            <person name="Denoeud F."/>
            <person name="Liu S."/>
            <person name="Parkin I.A."/>
            <person name="Tang H."/>
            <person name="Wang X."/>
            <person name="Chiquet J."/>
            <person name="Belcram H."/>
            <person name="Tong C."/>
            <person name="Samans B."/>
            <person name="Correa M."/>
            <person name="Da Silva C."/>
            <person name="Just J."/>
            <person name="Falentin C."/>
            <person name="Koh C.S."/>
            <person name="Le Clainche I."/>
            <person name="Bernard M."/>
            <person name="Bento P."/>
            <person name="Noel B."/>
            <person name="Labadie K."/>
            <person name="Alberti A."/>
            <person name="Charles M."/>
            <person name="Arnaud D."/>
            <person name="Guo H."/>
            <person name="Daviaud C."/>
            <person name="Alamery S."/>
            <person name="Jabbari K."/>
            <person name="Zhao M."/>
            <person name="Edger P.P."/>
            <person name="Chelaifa H."/>
            <person name="Tack D."/>
            <person name="Lassalle G."/>
            <person name="Mestiri I."/>
            <person name="Schnel N."/>
            <person name="Le Paslier M.C."/>
            <person name="Fan G."/>
            <person name="Renault V."/>
            <person name="Bayer P.E."/>
            <person name="Golicz A.A."/>
            <person name="Manoli S."/>
            <person name="Lee T.H."/>
            <person name="Thi V.H."/>
            <person name="Chalabi S."/>
            <person name="Hu Q."/>
            <person name="Fan C."/>
            <person name="Tollenaere R."/>
            <person name="Lu Y."/>
            <person name="Battail C."/>
            <person name="Shen J."/>
            <person name="Sidebottom C.H."/>
            <person name="Wang X."/>
            <person name="Canaguier A."/>
            <person name="Chauveau A."/>
            <person name="Berard A."/>
            <person name="Deniot G."/>
            <person name="Guan M."/>
            <person name="Liu Z."/>
            <person name="Sun F."/>
            <person name="Lim Y.P."/>
            <person name="Lyons E."/>
            <person name="Town C.D."/>
            <person name="Bancroft I."/>
            <person name="Wang X."/>
            <person name="Meng J."/>
            <person name="Ma J."/>
            <person name="Pires J.C."/>
            <person name="King G.J."/>
            <person name="Brunel D."/>
            <person name="Delourme R."/>
            <person name="Renard M."/>
            <person name="Aury J.M."/>
            <person name="Adams K.L."/>
            <person name="Batley J."/>
            <person name="Snowdon R.J."/>
            <person name="Tost J."/>
            <person name="Edwards D."/>
            <person name="Zhou Y."/>
            <person name="Hua W."/>
            <person name="Sharpe A.G."/>
            <person name="Paterson A.H."/>
            <person name="Guan C."/>
            <person name="Wincker P."/>
        </authorList>
    </citation>
    <scope>NUCLEOTIDE SEQUENCE [LARGE SCALE GENOMIC DNA]</scope>
    <source>
        <strain evidence="10">cv. Darmor-bzh</strain>
    </source>
</reference>
<evidence type="ECO:0000313" key="9">
    <source>
        <dbReference type="EMBL" id="CDY52915.1"/>
    </source>
</evidence>
<dbReference type="GO" id="GO:0003677">
    <property type="term" value="F:DNA binding"/>
    <property type="evidence" value="ECO:0007669"/>
    <property type="project" value="InterPro"/>
</dbReference>
<feature type="compositionally biased region" description="Polar residues" evidence="7">
    <location>
        <begin position="1"/>
        <end position="14"/>
    </location>
</feature>
<dbReference type="InterPro" id="IPR009057">
    <property type="entry name" value="Homeodomain-like_sf"/>
</dbReference>
<feature type="region of interest" description="Disordered" evidence="7">
    <location>
        <begin position="250"/>
        <end position="281"/>
    </location>
</feature>
<evidence type="ECO:0000256" key="5">
    <source>
        <dbReference type="ARBA" id="ARBA00023163"/>
    </source>
</evidence>
<evidence type="ECO:0000256" key="3">
    <source>
        <dbReference type="ARBA" id="ARBA00023015"/>
    </source>
</evidence>
<feature type="region of interest" description="Disordered" evidence="7">
    <location>
        <begin position="328"/>
        <end position="364"/>
    </location>
</feature>
<feature type="compositionally biased region" description="Low complexity" evidence="7">
    <location>
        <begin position="336"/>
        <end position="347"/>
    </location>
</feature>
<dbReference type="InterPro" id="IPR006447">
    <property type="entry name" value="Myb_dom_plants"/>
</dbReference>
<dbReference type="PANTHER" id="PTHR31499:SF80">
    <property type="entry name" value="HTH MYB-TYPE DOMAIN-CONTAINING PROTEIN"/>
    <property type="match status" value="1"/>
</dbReference>
<dbReference type="FunFam" id="1.10.10.60:FF:000002">
    <property type="entry name" value="Myb family transcription factor"/>
    <property type="match status" value="1"/>
</dbReference>
<dbReference type="Gene3D" id="1.10.10.60">
    <property type="entry name" value="Homeodomain-like"/>
    <property type="match status" value="1"/>
</dbReference>
<evidence type="ECO:0000313" key="10">
    <source>
        <dbReference type="Proteomes" id="UP000028999"/>
    </source>
</evidence>
<keyword evidence="5" id="KW-0804">Transcription</keyword>
<dbReference type="PaxDb" id="3708-A0A078IPE7"/>
<dbReference type="SUPFAM" id="SSF46689">
    <property type="entry name" value="Homeodomain-like"/>
    <property type="match status" value="1"/>
</dbReference>
<protein>
    <submittedName>
        <fullName evidence="9">BnaA06g00030D protein</fullName>
    </submittedName>
</protein>
<feature type="region of interest" description="Disordered" evidence="7">
    <location>
        <begin position="67"/>
        <end position="89"/>
    </location>
</feature>
<dbReference type="OMA" id="KDDECQA"/>
<dbReference type="AlphaFoldDB" id="A0A078IPE7"/>
<comment type="similarity">
    <text evidence="2">Belongs to the MYB-CC family.</text>
</comment>
<dbReference type="InterPro" id="IPR046955">
    <property type="entry name" value="PHR1-like"/>
</dbReference>
<dbReference type="InterPro" id="IPR001005">
    <property type="entry name" value="SANT/Myb"/>
</dbReference>
<dbReference type="NCBIfam" id="TIGR01557">
    <property type="entry name" value="myb_SHAQKYF"/>
    <property type="match status" value="1"/>
</dbReference>
<feature type="region of interest" description="Disordered" evidence="7">
    <location>
        <begin position="1"/>
        <end position="27"/>
    </location>
</feature>
<keyword evidence="6" id="KW-0539">Nucleus</keyword>
<sequence>MNSHSLLSIDGGNTSCSSSSLSPVHNFHPTETTTRSFQFKPSHFSNGSFSRCSSFCNLSSSSSSDTQKHLGSTLPFLPNPLTENERSPAAASFTDGDLLSIPYEEEVDPSFLSLHGDGGFQDVDNFSLSEEQMELQFLSDELQLAITDRAQTPRLDEIYQVTGSSPGQNCVPAAMPVLSQQPSPGGTEAVNQKPRMRWSPELHDCFLEAVKKLDGPEKATPKAVMKMMNVEGLTIYQVKSHLQKYRIAKHMPERKEEKKSGGNPEDKKPASNTNGEANGRKKGAIQITEALRMQMEVQKQLHQQLEVQRSLQLRIEEHAKYLEKILDEQRKATPTSKQESQLSSASSAKDDECQASPKRPRIEN</sequence>
<comment type="subcellular location">
    <subcellularLocation>
        <location evidence="1">Nucleus</location>
    </subcellularLocation>
</comment>
<dbReference type="GO" id="GO:0005634">
    <property type="term" value="C:nucleus"/>
    <property type="evidence" value="ECO:0007669"/>
    <property type="project" value="UniProtKB-SubCell"/>
</dbReference>